<evidence type="ECO:0000313" key="1">
    <source>
        <dbReference type="EMBL" id="KAI9911878.1"/>
    </source>
</evidence>
<dbReference type="Proteomes" id="UP001163321">
    <property type="component" value="Chromosome 5"/>
</dbReference>
<gene>
    <name evidence="1" type="ORF">PsorP6_009293</name>
</gene>
<sequence>MRFECIEDDSYLSTSLMVKSVQEKIRQGIKLIHERYGPNSVERLAVKDYNFRQLENLLLPPYCRFLLWLSIQDDSFFEEAGASKSVGDALEKKKAPVVVKKDTLWSTLTSELALTYEQDEKLKSLYK</sequence>
<keyword evidence="2" id="KW-1185">Reference proteome</keyword>
<organism evidence="1 2">
    <name type="scientific">Peronosclerospora sorghi</name>
    <dbReference type="NCBI Taxonomy" id="230839"/>
    <lineage>
        <taxon>Eukaryota</taxon>
        <taxon>Sar</taxon>
        <taxon>Stramenopiles</taxon>
        <taxon>Oomycota</taxon>
        <taxon>Peronosporomycetes</taxon>
        <taxon>Peronosporales</taxon>
        <taxon>Peronosporaceae</taxon>
        <taxon>Peronosclerospora</taxon>
    </lineage>
</organism>
<proteinExistence type="predicted"/>
<evidence type="ECO:0000313" key="2">
    <source>
        <dbReference type="Proteomes" id="UP001163321"/>
    </source>
</evidence>
<accession>A0ACC0W189</accession>
<dbReference type="EMBL" id="CM047584">
    <property type="protein sequence ID" value="KAI9911878.1"/>
    <property type="molecule type" value="Genomic_DNA"/>
</dbReference>
<name>A0ACC0W189_9STRA</name>
<comment type="caution">
    <text evidence="1">The sequence shown here is derived from an EMBL/GenBank/DDBJ whole genome shotgun (WGS) entry which is preliminary data.</text>
</comment>
<protein>
    <submittedName>
        <fullName evidence="1">Uncharacterized protein</fullName>
    </submittedName>
</protein>
<reference evidence="1 2" key="1">
    <citation type="journal article" date="2022" name="bioRxiv">
        <title>The genome of the oomycete Peronosclerospora sorghi, a cosmopolitan pathogen of maize and sorghum, is inflated with dispersed pseudogenes.</title>
        <authorList>
            <person name="Fletcher K."/>
            <person name="Martin F."/>
            <person name="Isakeit T."/>
            <person name="Cavanaugh K."/>
            <person name="Magill C."/>
            <person name="Michelmore R."/>
        </authorList>
    </citation>
    <scope>NUCLEOTIDE SEQUENCE [LARGE SCALE GENOMIC DNA]</scope>
    <source>
        <strain evidence="1">P6</strain>
    </source>
</reference>